<organism evidence="2 3">
    <name type="scientific">'Catharanthus roseus' aster yellows phytoplasma</name>
    <dbReference type="NCBI Taxonomy" id="1193712"/>
    <lineage>
        <taxon>Bacteria</taxon>
        <taxon>Bacillati</taxon>
        <taxon>Mycoplasmatota</taxon>
        <taxon>Mollicutes</taxon>
        <taxon>Acholeplasmatales</taxon>
        <taxon>Acholeplasmataceae</taxon>
        <taxon>Candidatus Phytoplasma</taxon>
        <taxon>16SrI (Aster yellows group)</taxon>
    </lineage>
</organism>
<evidence type="ECO:0000313" key="3">
    <source>
        <dbReference type="Proteomes" id="UP000289726"/>
    </source>
</evidence>
<dbReference type="Gene3D" id="1.10.1760.20">
    <property type="match status" value="1"/>
</dbReference>
<feature type="transmembrane region" description="Helical" evidence="1">
    <location>
        <begin position="147"/>
        <end position="168"/>
    </location>
</feature>
<proteinExistence type="predicted"/>
<feature type="transmembrane region" description="Helical" evidence="1">
    <location>
        <begin position="113"/>
        <end position="135"/>
    </location>
</feature>
<gene>
    <name evidence="2" type="ORF">EXT02_02515</name>
</gene>
<keyword evidence="1" id="KW-0472">Membrane</keyword>
<keyword evidence="1" id="KW-0812">Transmembrane</keyword>
<accession>A0A4P6M9F5</accession>
<sequence length="238" mass="28190">MYFYITQKTKKTLHKYILAAHILALALILFHLSKQMGLYDYFRSPLTYKAYFNLALVPLFYLGFFFGFKKAYLMLLIYLFCEFVTTLGHFWILADYDIFLIEKININKVAFFILNYLLKTLIPLLSCSFTGLLYCKDLSHFNINKKNIIRLLSILIIIMLIHACLYAINGYLCYLPSIKYILKDNPYYNIFFANEITSFITIFVLNLETVITCNLLLFGCVIYLNPRLKIIYQTYFYE</sequence>
<feature type="transmembrane region" description="Helical" evidence="1">
    <location>
        <begin position="50"/>
        <end position="68"/>
    </location>
</feature>
<dbReference type="AlphaFoldDB" id="A0A4P6M9F5"/>
<keyword evidence="3" id="KW-1185">Reference proteome</keyword>
<dbReference type="EMBL" id="CP035949">
    <property type="protein sequence ID" value="QBF24039.1"/>
    <property type="molecule type" value="Genomic_DNA"/>
</dbReference>
<feature type="transmembrane region" description="Helical" evidence="1">
    <location>
        <begin position="75"/>
        <end position="93"/>
    </location>
</feature>
<evidence type="ECO:0000256" key="1">
    <source>
        <dbReference type="SAM" id="Phobius"/>
    </source>
</evidence>
<reference evidence="2 3" key="1">
    <citation type="submission" date="2019-02" db="EMBL/GenBank/DDBJ databases">
        <title>Draft Genome Sequence of Maize Bushy Stunt-like Phytoplasma group 16SrI-B (Aster yellows) in South Africa.</title>
        <authorList>
            <person name="Coetzee B."/>
            <person name="Douglas-Smit N."/>
            <person name="Maree H.J."/>
            <person name="Burger J.T."/>
            <person name="Kruger K."/>
            <person name="Pietersen G."/>
        </authorList>
    </citation>
    <scope>NUCLEOTIDE SEQUENCE [LARGE SCALE GENOMIC DNA]</scope>
    <source>
        <strain evidence="2 3">De Villa</strain>
    </source>
</reference>
<keyword evidence="1" id="KW-1133">Transmembrane helix</keyword>
<protein>
    <submittedName>
        <fullName evidence="2">Uncharacterized protein</fullName>
    </submittedName>
</protein>
<feature type="transmembrane region" description="Helical" evidence="1">
    <location>
        <begin position="196"/>
        <end position="224"/>
    </location>
</feature>
<name>A0A4P6M9F5_9MOLU</name>
<feature type="transmembrane region" description="Helical" evidence="1">
    <location>
        <begin position="12"/>
        <end position="30"/>
    </location>
</feature>
<evidence type="ECO:0000313" key="2">
    <source>
        <dbReference type="EMBL" id="QBF24039.1"/>
    </source>
</evidence>
<dbReference type="RefSeq" id="WP_069028373.1">
    <property type="nucleotide sequence ID" value="NZ_CP035949.1"/>
</dbReference>
<dbReference type="Proteomes" id="UP000289726">
    <property type="component" value="Chromosome"/>
</dbReference>